<reference evidence="10 11" key="1">
    <citation type="submission" date="2009-06" db="EMBL/GenBank/DDBJ databases">
        <title>Complete sequence of Thermotogales bacterium TBF 19.5.1.</title>
        <authorList>
            <consortium name="US DOE Joint Genome Institute"/>
            <person name="Lucas S."/>
            <person name="Copeland A."/>
            <person name="Lapidus A."/>
            <person name="Glavina del Rio T."/>
            <person name="Tice H."/>
            <person name="Bruce D."/>
            <person name="Goodwin L."/>
            <person name="Pitluck S."/>
            <person name="Chertkov O."/>
            <person name="Brettin T."/>
            <person name="Detter J.C."/>
            <person name="Han C."/>
            <person name="Schmutz J."/>
            <person name="Larimer F."/>
            <person name="Land M."/>
            <person name="Hauser L."/>
            <person name="Kyrpides N."/>
            <person name="Ovchinnikova G."/>
            <person name="Noll K."/>
        </authorList>
    </citation>
    <scope>NUCLEOTIDE SEQUENCE [LARGE SCALE GENOMIC DNA]</scope>
    <source>
        <strain evidence="11">ATCC BAA-1733 / DSM 21960 / TBF 19.5.1</strain>
    </source>
</reference>
<comment type="subcellular location">
    <subcellularLocation>
        <location evidence="1">Cell membrane</location>
        <topology evidence="1">Multi-pass membrane protein</topology>
    </subcellularLocation>
</comment>
<evidence type="ECO:0000256" key="7">
    <source>
        <dbReference type="SAM" id="Phobius"/>
    </source>
</evidence>
<evidence type="ECO:0000256" key="2">
    <source>
        <dbReference type="ARBA" id="ARBA00009425"/>
    </source>
</evidence>
<dbReference type="InterPro" id="IPR046806">
    <property type="entry name" value="MrpA_C/MbhE"/>
</dbReference>
<evidence type="ECO:0000259" key="8">
    <source>
        <dbReference type="Pfam" id="PF04039"/>
    </source>
</evidence>
<evidence type="ECO:0000313" key="11">
    <source>
        <dbReference type="Proteomes" id="UP000002382"/>
    </source>
</evidence>
<evidence type="ECO:0000256" key="1">
    <source>
        <dbReference type="ARBA" id="ARBA00004651"/>
    </source>
</evidence>
<dbReference type="InterPro" id="IPR007182">
    <property type="entry name" value="MnhB"/>
</dbReference>
<dbReference type="HOGENOM" id="CLU_069132_3_0_0"/>
<dbReference type="EMBL" id="CP001634">
    <property type="protein sequence ID" value="ACR80737.1"/>
    <property type="molecule type" value="Genomic_DNA"/>
</dbReference>
<feature type="transmembrane region" description="Helical" evidence="7">
    <location>
        <begin position="121"/>
        <end position="142"/>
    </location>
</feature>
<dbReference type="Pfam" id="PF04039">
    <property type="entry name" value="MnhB"/>
    <property type="match status" value="1"/>
</dbReference>
<feature type="transmembrane region" description="Helical" evidence="7">
    <location>
        <begin position="180"/>
        <end position="204"/>
    </location>
</feature>
<dbReference type="OrthoDB" id="9798859at2"/>
<evidence type="ECO:0000256" key="3">
    <source>
        <dbReference type="ARBA" id="ARBA00022475"/>
    </source>
</evidence>
<dbReference type="Proteomes" id="UP000002382">
    <property type="component" value="Chromosome"/>
</dbReference>
<keyword evidence="3" id="KW-1003">Cell membrane</keyword>
<dbReference type="eggNOG" id="COG2111">
    <property type="taxonomic scope" value="Bacteria"/>
</dbReference>
<dbReference type="GO" id="GO:0005886">
    <property type="term" value="C:plasma membrane"/>
    <property type="evidence" value="ECO:0007669"/>
    <property type="project" value="UniProtKB-SubCell"/>
</dbReference>
<keyword evidence="11" id="KW-1185">Reference proteome</keyword>
<proteinExistence type="inferred from homology"/>
<dbReference type="PANTHER" id="PTHR33932">
    <property type="entry name" value="NA(+)/H(+) ANTIPORTER SUBUNIT B"/>
    <property type="match status" value="1"/>
</dbReference>
<evidence type="ECO:0000256" key="4">
    <source>
        <dbReference type="ARBA" id="ARBA00022692"/>
    </source>
</evidence>
<protein>
    <submittedName>
        <fullName evidence="10">Na+/H+ antiporter MnhB subunit-related protein</fullName>
    </submittedName>
</protein>
<evidence type="ECO:0000256" key="5">
    <source>
        <dbReference type="ARBA" id="ARBA00022989"/>
    </source>
</evidence>
<reference evidence="10 11" key="2">
    <citation type="journal article" date="2011" name="J. Bacteriol.">
        <title>Genome Sequence of Kosmotoga olearia Strain TBF 19.5.1, a Thermophilic Bacterium with a Wide Growth Temperature Range, Isolated from the Troll B Oil Platform in the North Sea.</title>
        <authorList>
            <person name="Swithers K.S."/>
            <person name="Dipippo J.L."/>
            <person name="Bruce D.C."/>
            <person name="Detter C."/>
            <person name="Tapia R."/>
            <person name="Han S."/>
            <person name="Goodwin L.A."/>
            <person name="Han J."/>
            <person name="Woyke T."/>
            <person name="Pitluck S."/>
            <person name="Pennacchio L."/>
            <person name="Nolan M."/>
            <person name="Mikhailova N."/>
            <person name="Land M.L."/>
            <person name="Nesbo C.L."/>
            <person name="Gogarten J.P."/>
            <person name="Noll K.M."/>
        </authorList>
    </citation>
    <scope>NUCLEOTIDE SEQUENCE [LARGE SCALE GENOMIC DNA]</scope>
    <source>
        <strain evidence="11">ATCC BAA-1733 / DSM 21960 / TBF 19.5.1</strain>
    </source>
</reference>
<feature type="domain" description="MrpA C-terminal/MbhE" evidence="9">
    <location>
        <begin position="63"/>
        <end position="101"/>
    </location>
</feature>
<dbReference type="RefSeq" id="WP_015869378.1">
    <property type="nucleotide sequence ID" value="NC_012785.1"/>
</dbReference>
<evidence type="ECO:0000256" key="6">
    <source>
        <dbReference type="ARBA" id="ARBA00023136"/>
    </source>
</evidence>
<keyword evidence="5 7" id="KW-1133">Transmembrane helix</keyword>
<dbReference type="InterPro" id="IPR050622">
    <property type="entry name" value="CPA3_antiporter_subunitB"/>
</dbReference>
<evidence type="ECO:0000259" key="9">
    <source>
        <dbReference type="Pfam" id="PF20501"/>
    </source>
</evidence>
<dbReference type="STRING" id="521045.Kole_2059"/>
<dbReference type="AlphaFoldDB" id="C5CHR1"/>
<dbReference type="KEGG" id="kol:Kole_2059"/>
<feature type="transmembrane region" description="Helical" evidence="7">
    <location>
        <begin position="148"/>
        <end position="168"/>
    </location>
</feature>
<keyword evidence="4 7" id="KW-0812">Transmembrane</keyword>
<sequence>MKRIVAGLLAFLLLLIFFSVLDTDGTYDGIPSFGKVNLQERVSARYISKSVNSQEEQIIRYGETKDPESGEANIVTSVVVNYRSFDTLGEVTVLFLSAAGVGFFLGSGLKRQSSSVPINPIVKLASQLIVPILAVFGAYIFIHGHLTPGGGFPGGTIIATIALLTLLVDDKKLLSPFLKVFEGLAGLMYVGIGVIGLLVAGSFLQNFLPTGTVGNLLSSGVIPIVYSIIGIKVGAELSGVIGDFFSEGGAK</sequence>
<evidence type="ECO:0000313" key="10">
    <source>
        <dbReference type="EMBL" id="ACR80737.1"/>
    </source>
</evidence>
<name>C5CHR1_KOSOT</name>
<comment type="similarity">
    <text evidence="2">Belongs to the CPA3 antiporters (TC 2.A.63) subunit B family.</text>
</comment>
<keyword evidence="6 7" id="KW-0472">Membrane</keyword>
<dbReference type="PANTHER" id="PTHR33932:SF4">
    <property type="entry name" value="NA(+)_H(+) ANTIPORTER SUBUNIT B"/>
    <property type="match status" value="1"/>
</dbReference>
<gene>
    <name evidence="10" type="ordered locus">Kole_2059</name>
</gene>
<feature type="transmembrane region" description="Helical" evidence="7">
    <location>
        <begin position="91"/>
        <end position="109"/>
    </location>
</feature>
<dbReference type="Pfam" id="PF20501">
    <property type="entry name" value="MbhE"/>
    <property type="match status" value="1"/>
</dbReference>
<feature type="domain" description="Na+/H+ antiporter MnhB subunit-related protein" evidence="8">
    <location>
        <begin position="121"/>
        <end position="237"/>
    </location>
</feature>
<organism evidence="10 11">
    <name type="scientific">Kosmotoga olearia (strain ATCC BAA-1733 / DSM 21960 / TBF 19.5.1)</name>
    <dbReference type="NCBI Taxonomy" id="521045"/>
    <lineage>
        <taxon>Bacteria</taxon>
        <taxon>Thermotogati</taxon>
        <taxon>Thermotogota</taxon>
        <taxon>Thermotogae</taxon>
        <taxon>Kosmotogales</taxon>
        <taxon>Kosmotogaceae</taxon>
        <taxon>Kosmotoga</taxon>
    </lineage>
</organism>
<accession>C5CHR1</accession>